<dbReference type="Proteomes" id="UP000607653">
    <property type="component" value="Unassembled WGS sequence"/>
</dbReference>
<proteinExistence type="predicted"/>
<dbReference type="EMBL" id="DUZY01000005">
    <property type="protein sequence ID" value="DAD40854.1"/>
    <property type="molecule type" value="Genomic_DNA"/>
</dbReference>
<gene>
    <name evidence="1" type="ORF">HUJ06_015177</name>
</gene>
<keyword evidence="2" id="KW-1185">Reference proteome</keyword>
<evidence type="ECO:0000313" key="2">
    <source>
        <dbReference type="Proteomes" id="UP000607653"/>
    </source>
</evidence>
<evidence type="ECO:0000313" key="1">
    <source>
        <dbReference type="EMBL" id="DAD40854.1"/>
    </source>
</evidence>
<organism evidence="1 2">
    <name type="scientific">Nelumbo nucifera</name>
    <name type="common">Sacred lotus</name>
    <dbReference type="NCBI Taxonomy" id="4432"/>
    <lineage>
        <taxon>Eukaryota</taxon>
        <taxon>Viridiplantae</taxon>
        <taxon>Streptophyta</taxon>
        <taxon>Embryophyta</taxon>
        <taxon>Tracheophyta</taxon>
        <taxon>Spermatophyta</taxon>
        <taxon>Magnoliopsida</taxon>
        <taxon>Proteales</taxon>
        <taxon>Nelumbonaceae</taxon>
        <taxon>Nelumbo</taxon>
    </lineage>
</organism>
<reference evidence="1 2" key="1">
    <citation type="journal article" date="2020" name="Mol. Biol. Evol.">
        <title>Distinct Expression and Methylation Patterns for Genes with Different Fates following a Single Whole-Genome Duplication in Flowering Plants.</title>
        <authorList>
            <person name="Shi T."/>
            <person name="Rahmani R.S."/>
            <person name="Gugger P.F."/>
            <person name="Wang M."/>
            <person name="Li H."/>
            <person name="Zhang Y."/>
            <person name="Li Z."/>
            <person name="Wang Q."/>
            <person name="Van de Peer Y."/>
            <person name="Marchal K."/>
            <person name="Chen J."/>
        </authorList>
    </citation>
    <scope>NUCLEOTIDE SEQUENCE [LARGE SCALE GENOMIC DNA]</scope>
    <source>
        <tissue evidence="1">Leaf</tissue>
    </source>
</reference>
<comment type="caution">
    <text evidence="1">The sequence shown here is derived from an EMBL/GenBank/DDBJ whole genome shotgun (WGS) entry which is preliminary data.</text>
</comment>
<name>A0A822Z369_NELNU</name>
<sequence length="87" mass="10361">MKSLENTLDAMKSMKSRHVTVNVNAIFEALQRTAQEKEKNLEEEDESLIKSIVFPRFLFEEFMMRMKMRMMTTISICFQLILVHKMI</sequence>
<accession>A0A822Z369</accession>
<protein>
    <submittedName>
        <fullName evidence="1">Uncharacterized protein</fullName>
    </submittedName>
</protein>
<dbReference type="AlphaFoldDB" id="A0A822Z369"/>